<evidence type="ECO:0000313" key="3">
    <source>
        <dbReference type="Proteomes" id="UP001274571"/>
    </source>
</evidence>
<name>A0AAW9GNX5_BACTU</name>
<organism evidence="2 3">
    <name type="scientific">Bacillus thuringiensis</name>
    <dbReference type="NCBI Taxonomy" id="1428"/>
    <lineage>
        <taxon>Bacteria</taxon>
        <taxon>Bacillati</taxon>
        <taxon>Bacillota</taxon>
        <taxon>Bacilli</taxon>
        <taxon>Bacillales</taxon>
        <taxon>Bacillaceae</taxon>
        <taxon>Bacillus</taxon>
        <taxon>Bacillus cereus group</taxon>
    </lineage>
</organism>
<sequence length="58" mass="6478">MTTYRLMPYTVEPTDNIENKIPPGVKMIKAPEVWYDSKQGEGIVVAILGTGCDKNHLD</sequence>
<comment type="caution">
    <text evidence="2">The sequence shown here is derived from an EMBL/GenBank/DDBJ whole genome shotgun (WGS) entry which is preliminary data.</text>
</comment>
<dbReference type="GO" id="GO:0004252">
    <property type="term" value="F:serine-type endopeptidase activity"/>
    <property type="evidence" value="ECO:0007669"/>
    <property type="project" value="InterPro"/>
</dbReference>
<evidence type="ECO:0000313" key="2">
    <source>
        <dbReference type="EMBL" id="MDY0853914.1"/>
    </source>
</evidence>
<reference evidence="2" key="1">
    <citation type="submission" date="2023-11" db="EMBL/GenBank/DDBJ databases">
        <title>Genome Sequence of Bacillus thuringiensis stain BLB 30AF.</title>
        <authorList>
            <person name="Farhat A."/>
        </authorList>
    </citation>
    <scope>NUCLEOTIDE SEQUENCE</scope>
    <source>
        <strain evidence="2">BLB30AF</strain>
    </source>
</reference>
<dbReference type="AlphaFoldDB" id="A0AAW9GNX5"/>
<dbReference type="SUPFAM" id="SSF52743">
    <property type="entry name" value="Subtilisin-like"/>
    <property type="match status" value="1"/>
</dbReference>
<protein>
    <submittedName>
        <fullName evidence="2">Uncharacterized protein</fullName>
    </submittedName>
</protein>
<accession>A0AAW9GNX5</accession>
<dbReference type="PROSITE" id="PS51892">
    <property type="entry name" value="SUBTILASE"/>
    <property type="match status" value="1"/>
</dbReference>
<dbReference type="EMBL" id="JAXCMD010000008">
    <property type="protein sequence ID" value="MDY0853914.1"/>
    <property type="molecule type" value="Genomic_DNA"/>
</dbReference>
<comment type="caution">
    <text evidence="1">Lacks conserved residue(s) required for the propagation of feature annotation.</text>
</comment>
<dbReference type="RefSeq" id="WP_320483370.1">
    <property type="nucleotide sequence ID" value="NZ_JAXCMD010000008.1"/>
</dbReference>
<dbReference type="Proteomes" id="UP001274571">
    <property type="component" value="Unassembled WGS sequence"/>
</dbReference>
<comment type="similarity">
    <text evidence="1">Belongs to the peptidase S8 family.</text>
</comment>
<dbReference type="GO" id="GO:0006508">
    <property type="term" value="P:proteolysis"/>
    <property type="evidence" value="ECO:0007669"/>
    <property type="project" value="InterPro"/>
</dbReference>
<gene>
    <name evidence="2" type="ORF">SOH20_23830</name>
</gene>
<dbReference type="Gene3D" id="3.40.50.200">
    <property type="entry name" value="Peptidase S8/S53 domain"/>
    <property type="match status" value="1"/>
</dbReference>
<proteinExistence type="inferred from homology"/>
<dbReference type="InterPro" id="IPR036852">
    <property type="entry name" value="Peptidase_S8/S53_dom_sf"/>
</dbReference>
<evidence type="ECO:0000256" key="1">
    <source>
        <dbReference type="PROSITE-ProRule" id="PRU01240"/>
    </source>
</evidence>